<feature type="transmembrane region" description="Helical" evidence="1">
    <location>
        <begin position="107"/>
        <end position="125"/>
    </location>
</feature>
<feature type="transmembrane region" description="Helical" evidence="1">
    <location>
        <begin position="44"/>
        <end position="63"/>
    </location>
</feature>
<proteinExistence type="predicted"/>
<dbReference type="PANTHER" id="PTHR34115:SF5">
    <property type="entry name" value="PROTEIN, PUTATIVE-RELATED"/>
    <property type="match status" value="1"/>
</dbReference>
<name>A0A6J5U378_PRUAR</name>
<dbReference type="PANTHER" id="PTHR34115">
    <property type="entry name" value="PROTEIN, PUTATIVE-RELATED"/>
    <property type="match status" value="1"/>
</dbReference>
<protein>
    <submittedName>
        <fullName evidence="2">Uncharacterized protein</fullName>
    </submittedName>
</protein>
<gene>
    <name evidence="2" type="ORF">CURHAP_LOCUS16082</name>
</gene>
<reference evidence="2 3" key="1">
    <citation type="submission" date="2020-05" db="EMBL/GenBank/DDBJ databases">
        <authorList>
            <person name="Campoy J."/>
            <person name="Schneeberger K."/>
            <person name="Spophaly S."/>
        </authorList>
    </citation>
    <scope>NUCLEOTIDE SEQUENCE [LARGE SCALE GENOMIC DNA]</scope>
    <source>
        <strain evidence="2">PruArmRojPasFocal</strain>
    </source>
</reference>
<sequence>MADIYSQRRQAIILHVHNSFVFSFNTLLINLARQHLPAPSPHSILAFIVPVLVALIQIKFPGISMFSSPFETHGTTTMVAIASLLAYSSAVAARLRFPTYSPTNFRLAIMFSALLSVASLLSLLLPDSWHHVPYVIFIFYYLIAEGFGLLRKLCQRGMMRTRALLPVTTADIRGFAARDSYMWSFN</sequence>
<dbReference type="Proteomes" id="UP000507222">
    <property type="component" value="Unassembled WGS sequence"/>
</dbReference>
<feature type="transmembrane region" description="Helical" evidence="1">
    <location>
        <begin position="75"/>
        <end position="95"/>
    </location>
</feature>
<organism evidence="2 3">
    <name type="scientific">Prunus armeniaca</name>
    <name type="common">Apricot</name>
    <name type="synonym">Armeniaca vulgaris</name>
    <dbReference type="NCBI Taxonomy" id="36596"/>
    <lineage>
        <taxon>Eukaryota</taxon>
        <taxon>Viridiplantae</taxon>
        <taxon>Streptophyta</taxon>
        <taxon>Embryophyta</taxon>
        <taxon>Tracheophyta</taxon>
        <taxon>Spermatophyta</taxon>
        <taxon>Magnoliopsida</taxon>
        <taxon>eudicotyledons</taxon>
        <taxon>Gunneridae</taxon>
        <taxon>Pentapetalae</taxon>
        <taxon>rosids</taxon>
        <taxon>fabids</taxon>
        <taxon>Rosales</taxon>
        <taxon>Rosaceae</taxon>
        <taxon>Amygdaloideae</taxon>
        <taxon>Amygdaleae</taxon>
        <taxon>Prunus</taxon>
    </lineage>
</organism>
<keyword evidence="1" id="KW-0472">Membrane</keyword>
<keyword evidence="1" id="KW-1133">Transmembrane helix</keyword>
<keyword evidence="1" id="KW-0812">Transmembrane</keyword>
<evidence type="ECO:0000313" key="2">
    <source>
        <dbReference type="EMBL" id="CAB4270117.1"/>
    </source>
</evidence>
<evidence type="ECO:0000313" key="3">
    <source>
        <dbReference type="Proteomes" id="UP000507222"/>
    </source>
</evidence>
<accession>A0A6J5U378</accession>
<feature type="transmembrane region" description="Helical" evidence="1">
    <location>
        <begin position="131"/>
        <end position="150"/>
    </location>
</feature>
<dbReference type="InterPro" id="IPR053258">
    <property type="entry name" value="Ca-permeable_cation_channel"/>
</dbReference>
<evidence type="ECO:0000256" key="1">
    <source>
        <dbReference type="SAM" id="Phobius"/>
    </source>
</evidence>
<dbReference type="AlphaFoldDB" id="A0A6J5U378"/>
<dbReference type="EMBL" id="CAEKDK010000002">
    <property type="protein sequence ID" value="CAB4270117.1"/>
    <property type="molecule type" value="Genomic_DNA"/>
</dbReference>